<protein>
    <submittedName>
        <fullName evidence="1">Uncharacterized protein</fullName>
    </submittedName>
</protein>
<gene>
    <name evidence="1" type="ORF">COW24_00215</name>
</gene>
<dbReference type="AlphaFoldDB" id="A0A2M7H5F5"/>
<dbReference type="Proteomes" id="UP000230292">
    <property type="component" value="Unassembled WGS sequence"/>
</dbReference>
<dbReference type="EMBL" id="PFGC01000005">
    <property type="protein sequence ID" value="PIW37431.1"/>
    <property type="molecule type" value="Genomic_DNA"/>
</dbReference>
<evidence type="ECO:0000313" key="1">
    <source>
        <dbReference type="EMBL" id="PIW37431.1"/>
    </source>
</evidence>
<organism evidence="1 2">
    <name type="scientific">Candidatus Kerfeldbacteria bacterium CG15_BIG_FIL_POST_REV_8_21_14_020_45_12</name>
    <dbReference type="NCBI Taxonomy" id="2014247"/>
    <lineage>
        <taxon>Bacteria</taxon>
        <taxon>Candidatus Kerfeldiibacteriota</taxon>
    </lineage>
</organism>
<sequence length="144" mass="15335">VGVDQVHPALHFGQVYPRHTVVDVPVVVDLSVEAATVAGSPEGDPLERDPHPAQVVLERAQVVGRGDHEDRAQLPSPLHFRSQSWVEGAFADGQQHAVDVEGGHQGRWPPICLGPVANDCRGHGAGAPMGSGHLVTPVQRFGYE</sequence>
<name>A0A2M7H5F5_9BACT</name>
<proteinExistence type="predicted"/>
<comment type="caution">
    <text evidence="1">The sequence shown here is derived from an EMBL/GenBank/DDBJ whole genome shotgun (WGS) entry which is preliminary data.</text>
</comment>
<reference evidence="1 2" key="1">
    <citation type="submission" date="2017-09" db="EMBL/GenBank/DDBJ databases">
        <title>Depth-based differentiation of microbial function through sediment-hosted aquifers and enrichment of novel symbionts in the deep terrestrial subsurface.</title>
        <authorList>
            <person name="Probst A.J."/>
            <person name="Ladd B."/>
            <person name="Jarett J.K."/>
            <person name="Geller-Mcgrath D.E."/>
            <person name="Sieber C.M."/>
            <person name="Emerson J.B."/>
            <person name="Anantharaman K."/>
            <person name="Thomas B.C."/>
            <person name="Malmstrom R."/>
            <person name="Stieglmeier M."/>
            <person name="Klingl A."/>
            <person name="Woyke T."/>
            <person name="Ryan C.M."/>
            <person name="Banfield J.F."/>
        </authorList>
    </citation>
    <scope>NUCLEOTIDE SEQUENCE [LARGE SCALE GENOMIC DNA]</scope>
    <source>
        <strain evidence="1">CG15_BIG_FIL_POST_REV_8_21_14_020_45_12</strain>
    </source>
</reference>
<evidence type="ECO:0000313" key="2">
    <source>
        <dbReference type="Proteomes" id="UP000230292"/>
    </source>
</evidence>
<feature type="non-terminal residue" evidence="1">
    <location>
        <position position="1"/>
    </location>
</feature>
<accession>A0A2M7H5F5</accession>